<evidence type="ECO:0000313" key="2">
    <source>
        <dbReference type="EMBL" id="OGG49704.1"/>
    </source>
</evidence>
<comment type="caution">
    <text evidence="2">The sequence shown here is derived from an EMBL/GenBank/DDBJ whole genome shotgun (WGS) entry which is preliminary data.</text>
</comment>
<dbReference type="Gene3D" id="3.40.630.30">
    <property type="match status" value="1"/>
</dbReference>
<dbReference type="AlphaFoldDB" id="A0A1F6CKC9"/>
<dbReference type="Pfam" id="PF00583">
    <property type="entry name" value="Acetyltransf_1"/>
    <property type="match status" value="1"/>
</dbReference>
<sequence length="176" mass="19721">MDKKSTGMDMKIPQAAEQPQGLHVEPIEADELNSKIERGILSLEYNALDISKNKNMEVRRSEVKGEKLYREHLQTSAHGTVLVAKDGENIIGVLTLNREAGVGMIDGIWLKDSHHQDRIIMQLLLAAKDDLRTGGQVRCEAAVIKADDPSADLRRVFHEELDSDSRMFFSLEAKDN</sequence>
<proteinExistence type="predicted"/>
<protein>
    <recommendedName>
        <fullName evidence="1">N-acetyltransferase domain-containing protein</fullName>
    </recommendedName>
</protein>
<evidence type="ECO:0000313" key="3">
    <source>
        <dbReference type="Proteomes" id="UP000178370"/>
    </source>
</evidence>
<organism evidence="2 3">
    <name type="scientific">Candidatus Kaiserbacteria bacterium RIFCSPHIGHO2_01_FULL_54_36</name>
    <dbReference type="NCBI Taxonomy" id="1798482"/>
    <lineage>
        <taxon>Bacteria</taxon>
        <taxon>Candidatus Kaiseribacteriota</taxon>
    </lineage>
</organism>
<dbReference type="EMBL" id="MFKV01000028">
    <property type="protein sequence ID" value="OGG49704.1"/>
    <property type="molecule type" value="Genomic_DNA"/>
</dbReference>
<gene>
    <name evidence="2" type="ORF">A2763_03430</name>
</gene>
<dbReference type="Proteomes" id="UP000178370">
    <property type="component" value="Unassembled WGS sequence"/>
</dbReference>
<dbReference type="InterPro" id="IPR016181">
    <property type="entry name" value="Acyl_CoA_acyltransferase"/>
</dbReference>
<dbReference type="SUPFAM" id="SSF55729">
    <property type="entry name" value="Acyl-CoA N-acyltransferases (Nat)"/>
    <property type="match status" value="1"/>
</dbReference>
<reference evidence="2 3" key="1">
    <citation type="journal article" date="2016" name="Nat. Commun.">
        <title>Thousands of microbial genomes shed light on interconnected biogeochemical processes in an aquifer system.</title>
        <authorList>
            <person name="Anantharaman K."/>
            <person name="Brown C.T."/>
            <person name="Hug L.A."/>
            <person name="Sharon I."/>
            <person name="Castelle C.J."/>
            <person name="Probst A.J."/>
            <person name="Thomas B.C."/>
            <person name="Singh A."/>
            <person name="Wilkins M.J."/>
            <person name="Karaoz U."/>
            <person name="Brodie E.L."/>
            <person name="Williams K.H."/>
            <person name="Hubbard S.S."/>
            <person name="Banfield J.F."/>
        </authorList>
    </citation>
    <scope>NUCLEOTIDE SEQUENCE [LARGE SCALE GENOMIC DNA]</scope>
</reference>
<evidence type="ECO:0000259" key="1">
    <source>
        <dbReference type="Pfam" id="PF00583"/>
    </source>
</evidence>
<accession>A0A1F6CKC9</accession>
<dbReference type="InterPro" id="IPR000182">
    <property type="entry name" value="GNAT_dom"/>
</dbReference>
<name>A0A1F6CKC9_9BACT</name>
<feature type="domain" description="N-acetyltransferase" evidence="1">
    <location>
        <begin position="64"/>
        <end position="152"/>
    </location>
</feature>
<dbReference type="GO" id="GO:0016747">
    <property type="term" value="F:acyltransferase activity, transferring groups other than amino-acyl groups"/>
    <property type="evidence" value="ECO:0007669"/>
    <property type="project" value="InterPro"/>
</dbReference>